<dbReference type="RefSeq" id="WP_188803179.1">
    <property type="nucleotide sequence ID" value="NZ_BAAAOU010000003.1"/>
</dbReference>
<protein>
    <recommendedName>
        <fullName evidence="1">D-inositol 3-phosphate glycosyltransferase</fullName>
    </recommendedName>
</protein>
<dbReference type="Pfam" id="PF13692">
    <property type="entry name" value="Glyco_trans_1_4"/>
    <property type="match status" value="1"/>
</dbReference>
<feature type="domain" description="Glycosyltransferase subfamily 4-like N-terminal" evidence="5">
    <location>
        <begin position="18"/>
        <end position="203"/>
    </location>
</feature>
<dbReference type="Gene3D" id="3.40.50.2000">
    <property type="entry name" value="Glycogen Phosphorylase B"/>
    <property type="match status" value="2"/>
</dbReference>
<feature type="region of interest" description="Disordered" evidence="4">
    <location>
        <begin position="40"/>
        <end position="65"/>
    </location>
</feature>
<dbReference type="Pfam" id="PF13579">
    <property type="entry name" value="Glyco_trans_4_4"/>
    <property type="match status" value="1"/>
</dbReference>
<accession>A0ABQ2LM64</accession>
<keyword evidence="2" id="KW-0328">Glycosyltransferase</keyword>
<evidence type="ECO:0000256" key="3">
    <source>
        <dbReference type="ARBA" id="ARBA00022679"/>
    </source>
</evidence>
<dbReference type="InterPro" id="IPR050194">
    <property type="entry name" value="Glycosyltransferase_grp1"/>
</dbReference>
<evidence type="ECO:0000313" key="6">
    <source>
        <dbReference type="EMBL" id="GGO39750.1"/>
    </source>
</evidence>
<keyword evidence="3" id="KW-0808">Transferase</keyword>
<dbReference type="EMBL" id="BMLQ01000001">
    <property type="protein sequence ID" value="GGO39750.1"/>
    <property type="molecule type" value="Genomic_DNA"/>
</dbReference>
<keyword evidence="7" id="KW-1185">Reference proteome</keyword>
<dbReference type="SUPFAM" id="SSF53756">
    <property type="entry name" value="UDP-Glycosyltransferase/glycogen phosphorylase"/>
    <property type="match status" value="1"/>
</dbReference>
<comment type="caution">
    <text evidence="6">The sequence shown here is derived from an EMBL/GenBank/DDBJ whole genome shotgun (WGS) entry which is preliminary data.</text>
</comment>
<evidence type="ECO:0000313" key="7">
    <source>
        <dbReference type="Proteomes" id="UP000642509"/>
    </source>
</evidence>
<dbReference type="PANTHER" id="PTHR45947">
    <property type="entry name" value="SULFOQUINOVOSYL TRANSFERASE SQD2"/>
    <property type="match status" value="1"/>
</dbReference>
<proteinExistence type="predicted"/>
<reference evidence="7" key="1">
    <citation type="journal article" date="2019" name="Int. J. Syst. Evol. Microbiol.">
        <title>The Global Catalogue of Microorganisms (GCM) 10K type strain sequencing project: providing services to taxonomists for standard genome sequencing and annotation.</title>
        <authorList>
            <consortium name="The Broad Institute Genomics Platform"/>
            <consortium name="The Broad Institute Genome Sequencing Center for Infectious Disease"/>
            <person name="Wu L."/>
            <person name="Ma J."/>
        </authorList>
    </citation>
    <scope>NUCLEOTIDE SEQUENCE [LARGE SCALE GENOMIC DNA]</scope>
    <source>
        <strain evidence="7">CGMCC 1.7064</strain>
    </source>
</reference>
<gene>
    <name evidence="6" type="ORF">GCM10010977_00960</name>
</gene>
<dbReference type="Proteomes" id="UP000642509">
    <property type="component" value="Unassembled WGS sequence"/>
</dbReference>
<dbReference type="CDD" id="cd03794">
    <property type="entry name" value="GT4_WbuB-like"/>
    <property type="match status" value="1"/>
</dbReference>
<dbReference type="InterPro" id="IPR028098">
    <property type="entry name" value="Glyco_trans_4-like_N"/>
</dbReference>
<organism evidence="6 7">
    <name type="scientific">Citricoccus zhacaiensis</name>
    <dbReference type="NCBI Taxonomy" id="489142"/>
    <lineage>
        <taxon>Bacteria</taxon>
        <taxon>Bacillati</taxon>
        <taxon>Actinomycetota</taxon>
        <taxon>Actinomycetes</taxon>
        <taxon>Micrococcales</taxon>
        <taxon>Micrococcaceae</taxon>
        <taxon>Citricoccus</taxon>
    </lineage>
</organism>
<dbReference type="PANTHER" id="PTHR45947:SF3">
    <property type="entry name" value="SULFOQUINOVOSYL TRANSFERASE SQD2"/>
    <property type="match status" value="1"/>
</dbReference>
<evidence type="ECO:0000259" key="5">
    <source>
        <dbReference type="Pfam" id="PF13579"/>
    </source>
</evidence>
<evidence type="ECO:0000256" key="1">
    <source>
        <dbReference type="ARBA" id="ARBA00021292"/>
    </source>
</evidence>
<name>A0ABQ2LM64_9MICC</name>
<sequence>MRVQLITHSYLPERTPPQRRWAAFVEAFRGAGWDVDVVVPQADPGHVPGGGQGPEAPAASTGADDRWGAHGERIWRTWTIPALGATRDGRFLGHVVHALAAIPVALRAERPDVLVVTVPALPTVVAGWTLSKLRRTPLIVEMRDAWPDLARDSGVSTGLLSRLMEYLVTGTQRSADLVVTVTRGFAERLSERGIRVVEVVGNGVPLSRIEPVPARDRVPGELNVLYLGNHGESQGLETVIRAAALVQEGPERIAVRLVGSGTQRDALSDLNDSLGAPVTMMDAVHGAGLRAQYAWADTCLVSLRPDWPSFDWTIPSKTYELLAVGRHVTGVVTGEAARVLEESGAASIVPADAASLAAHWRDLATRPQSTVVDGRGRDWVHRHADLPELGRRFVGLARETVLRRSPRATAYNRH</sequence>
<evidence type="ECO:0000256" key="4">
    <source>
        <dbReference type="SAM" id="MobiDB-lite"/>
    </source>
</evidence>
<evidence type="ECO:0000256" key="2">
    <source>
        <dbReference type="ARBA" id="ARBA00022676"/>
    </source>
</evidence>